<keyword evidence="1" id="KW-0732">Signal</keyword>
<dbReference type="OrthoDB" id="7727934at2"/>
<dbReference type="EMBL" id="FNFV01000002">
    <property type="protein sequence ID" value="SDK24713.1"/>
    <property type="molecule type" value="Genomic_DNA"/>
</dbReference>
<accession>A0A1G9ABU4</accession>
<evidence type="ECO:0000313" key="2">
    <source>
        <dbReference type="EMBL" id="SDK24713.1"/>
    </source>
</evidence>
<feature type="chain" id="PRO_5011586298" evidence="1">
    <location>
        <begin position="23"/>
        <end position="262"/>
    </location>
</feature>
<gene>
    <name evidence="2" type="ORF">SAMN05216257_10267</name>
</gene>
<evidence type="ECO:0000256" key="1">
    <source>
        <dbReference type="SAM" id="SignalP"/>
    </source>
</evidence>
<name>A0A1G9ABU4_9RHOB</name>
<proteinExistence type="predicted"/>
<dbReference type="RefSeq" id="WP_143004457.1">
    <property type="nucleotide sequence ID" value="NZ_FNFV01000002.1"/>
</dbReference>
<feature type="signal peptide" evidence="1">
    <location>
        <begin position="1"/>
        <end position="22"/>
    </location>
</feature>
<reference evidence="3" key="1">
    <citation type="submission" date="2016-10" db="EMBL/GenBank/DDBJ databases">
        <authorList>
            <person name="Varghese N."/>
            <person name="Submissions S."/>
        </authorList>
    </citation>
    <scope>NUCLEOTIDE SEQUENCE [LARGE SCALE GENOMIC DNA]</scope>
    <source>
        <strain evidence="3">CGMCC 1.10789</strain>
    </source>
</reference>
<protein>
    <submittedName>
        <fullName evidence="2">Uncharacterized protein</fullName>
    </submittedName>
</protein>
<evidence type="ECO:0000313" key="3">
    <source>
        <dbReference type="Proteomes" id="UP000199328"/>
    </source>
</evidence>
<dbReference type="Proteomes" id="UP000199328">
    <property type="component" value="Unassembled WGS sequence"/>
</dbReference>
<organism evidence="2 3">
    <name type="scientific">Meinhardsimonia xiamenensis</name>
    <dbReference type="NCBI Taxonomy" id="990712"/>
    <lineage>
        <taxon>Bacteria</taxon>
        <taxon>Pseudomonadati</taxon>
        <taxon>Pseudomonadota</taxon>
        <taxon>Alphaproteobacteria</taxon>
        <taxon>Rhodobacterales</taxon>
        <taxon>Paracoccaceae</taxon>
        <taxon>Meinhardsimonia</taxon>
    </lineage>
</organism>
<dbReference type="AlphaFoldDB" id="A0A1G9ABU4"/>
<sequence>MLRRVSGCLVLALATAATGVFAEDIEGLYRPPGSNWSCDIVDLGMDGGALGFIDNTFYGVENACDVISAVPDGDWTALRLACAGEGETYYDAFRVRKIDGGLEFDREGNRFVWESCARGSTVLAEGGSETRNRGWTASFGQGWLEFATRDDLGNEIILACNTGGFPLEHAGSIFVRIAGRPVPPGPIVFSVDGQRMTYEADREGGVTIMDCRVCLDNFNHLLEKIAAGQKLTIIPSGGGSVSFSLRGSRRAIGRYPACPGPG</sequence>
<keyword evidence="3" id="KW-1185">Reference proteome</keyword>